<feature type="coiled-coil region" evidence="1">
    <location>
        <begin position="142"/>
        <end position="242"/>
    </location>
</feature>
<keyword evidence="1" id="KW-0175">Coiled coil</keyword>
<proteinExistence type="predicted"/>
<protein>
    <submittedName>
        <fullName evidence="3">Uncharacterized protein</fullName>
    </submittedName>
</protein>
<organism evidence="3 4">
    <name type="scientific">Encephalitozoon hellem</name>
    <name type="common">Microsporidian parasite</name>
    <dbReference type="NCBI Taxonomy" id="27973"/>
    <lineage>
        <taxon>Eukaryota</taxon>
        <taxon>Fungi</taxon>
        <taxon>Fungi incertae sedis</taxon>
        <taxon>Microsporidia</taxon>
        <taxon>Unikaryonidae</taxon>
        <taxon>Encephalitozoon</taxon>
    </lineage>
</organism>
<dbReference type="AlphaFoldDB" id="A0A9Q9C918"/>
<feature type="compositionally biased region" description="Basic and acidic residues" evidence="2">
    <location>
        <begin position="344"/>
        <end position="375"/>
    </location>
</feature>
<accession>A0A9Q9C918</accession>
<reference evidence="3" key="1">
    <citation type="submission" date="2021-05" db="EMBL/GenBank/DDBJ databases">
        <title>Encephalitozoon hellem ATCC 50604 Complete Genome.</title>
        <authorList>
            <person name="Mascarenhas dos Santos A.C."/>
            <person name="Julian A.T."/>
            <person name="Pombert J.-F."/>
        </authorList>
    </citation>
    <scope>NUCLEOTIDE SEQUENCE</scope>
    <source>
        <strain evidence="3">ATCC 50604</strain>
    </source>
</reference>
<gene>
    <name evidence="3" type="ORF">GPU96_08g14840</name>
</gene>
<feature type="region of interest" description="Disordered" evidence="2">
    <location>
        <begin position="97"/>
        <end position="120"/>
    </location>
</feature>
<evidence type="ECO:0000256" key="2">
    <source>
        <dbReference type="SAM" id="MobiDB-lite"/>
    </source>
</evidence>
<evidence type="ECO:0000256" key="1">
    <source>
        <dbReference type="SAM" id="Coils"/>
    </source>
</evidence>
<dbReference type="Proteomes" id="UP001059546">
    <property type="component" value="Chromosome VIII"/>
</dbReference>
<dbReference type="EMBL" id="CP075154">
    <property type="protein sequence ID" value="UTX43715.1"/>
    <property type="molecule type" value="Genomic_DNA"/>
</dbReference>
<evidence type="ECO:0000313" key="3">
    <source>
        <dbReference type="EMBL" id="UTX43715.1"/>
    </source>
</evidence>
<feature type="compositionally biased region" description="Basic and acidic residues" evidence="2">
    <location>
        <begin position="100"/>
        <end position="120"/>
    </location>
</feature>
<evidence type="ECO:0000313" key="4">
    <source>
        <dbReference type="Proteomes" id="UP001059546"/>
    </source>
</evidence>
<name>A0A9Q9C918_ENCHE</name>
<feature type="region of interest" description="Disordered" evidence="2">
    <location>
        <begin position="292"/>
        <end position="378"/>
    </location>
</feature>
<sequence length="413" mass="47766">MEEYFQISDKTRTLEHQYTDLLTRKLRMETVLVEEDYNDLLATHLELVSKARDSEDDYKRQISDLKTMVDKLSQDNAGKEDDIRKLMEENKNLVSVVQNLERKKKEEGEQEEKSKGGKKGDGCLKDEGLWEMEGFKKMDEIHRIAKSVEDELRSNLNRLQEECIRYRGDTEKMASEIEKLKLKNIESIEKIEEIKESRADLENKLKRLEEENTRLLKESVCFDELRRSISEKDEIISALKENMKQKSEVIEMQRKMIAEGPRESKIILNDDFCNIFDEGVLKAEEGGDELELGDEYNTKGLPWNDASAKPKAEKMKSKGSVSIRRKASAPKVEKVRKIPSKVVKSMEKTRPDMDTRMEGGILDGKETPKTPEASKKLLTPGYLLRPENSSYFADLTFNNSSPMIKKDQLPKKK</sequence>